<dbReference type="InterPro" id="IPR011009">
    <property type="entry name" value="Kinase-like_dom_sf"/>
</dbReference>
<organism evidence="2 3">
    <name type="scientific">Gilvimarinus gilvus</name>
    <dbReference type="NCBI Taxonomy" id="3058038"/>
    <lineage>
        <taxon>Bacteria</taxon>
        <taxon>Pseudomonadati</taxon>
        <taxon>Pseudomonadota</taxon>
        <taxon>Gammaproteobacteria</taxon>
        <taxon>Cellvibrionales</taxon>
        <taxon>Cellvibrionaceae</taxon>
        <taxon>Gilvimarinus</taxon>
    </lineage>
</organism>
<evidence type="ECO:0000259" key="1">
    <source>
        <dbReference type="Pfam" id="PF01636"/>
    </source>
</evidence>
<dbReference type="GO" id="GO:0016740">
    <property type="term" value="F:transferase activity"/>
    <property type="evidence" value="ECO:0007669"/>
    <property type="project" value="UniProtKB-KW"/>
</dbReference>
<sequence>MDKWNIQGCIKRLYGILINDLYYLSSGYDWNIIYKAKGASGTYIIKIYSRHVILDRLHASFANMERASQAGVGVVKPIESLTGKVVETLGFSYFSIYEYCPYPPIRSLFHRDLISKVSLIHSVDSNYARFPSNKLAEARSCLRLDGRAEGLLNKRKDFLCRLSSMGMLAEGEFVRVGMVHGDLRMENVLFGSSLLFIDWDNSRKFFTDYEKFKIFLPFVLSNTFTCAKLRVLLSEYGIEGDDFLTMMKVYLNVQAQDIRIYKQNFRFYSNSFEFEQKKIDVLDRLILVYKEIYLDL</sequence>
<dbReference type="EMBL" id="JAXAFO010000025">
    <property type="protein sequence ID" value="MDX6850468.1"/>
    <property type="molecule type" value="Genomic_DNA"/>
</dbReference>
<dbReference type="InterPro" id="IPR002575">
    <property type="entry name" value="Aminoglycoside_PTrfase"/>
</dbReference>
<keyword evidence="2" id="KW-0808">Transferase</keyword>
<dbReference type="Proteomes" id="UP001273505">
    <property type="component" value="Unassembled WGS sequence"/>
</dbReference>
<keyword evidence="3" id="KW-1185">Reference proteome</keyword>
<proteinExistence type="predicted"/>
<name>A0ABU4S018_9GAMM</name>
<reference evidence="2 3" key="1">
    <citation type="submission" date="2023-11" db="EMBL/GenBank/DDBJ databases">
        <title>Gilvimarinus fulvus sp. nov., isolated from the surface of Kelp.</title>
        <authorList>
            <person name="Sun Y.Y."/>
            <person name="Gong Y."/>
            <person name="Du Z.J."/>
        </authorList>
    </citation>
    <scope>NUCLEOTIDE SEQUENCE [LARGE SCALE GENOMIC DNA]</scope>
    <source>
        <strain evidence="2 3">SDUM040013</strain>
    </source>
</reference>
<gene>
    <name evidence="2" type="ORF">SCD92_13940</name>
</gene>
<comment type="caution">
    <text evidence="2">The sequence shown here is derived from an EMBL/GenBank/DDBJ whole genome shotgun (WGS) entry which is preliminary data.</text>
</comment>
<dbReference type="Pfam" id="PF01636">
    <property type="entry name" value="APH"/>
    <property type="match status" value="1"/>
</dbReference>
<dbReference type="Gene3D" id="3.30.200.20">
    <property type="entry name" value="Phosphorylase Kinase, domain 1"/>
    <property type="match status" value="1"/>
</dbReference>
<dbReference type="RefSeq" id="WP_302722219.1">
    <property type="nucleotide sequence ID" value="NZ_JAULRU010000514.1"/>
</dbReference>
<protein>
    <submittedName>
        <fullName evidence="2">Aminoglycoside phosphotransferase family protein</fullName>
        <ecNumber evidence="2">2.7.1.-</ecNumber>
    </submittedName>
</protein>
<dbReference type="SUPFAM" id="SSF56112">
    <property type="entry name" value="Protein kinase-like (PK-like)"/>
    <property type="match status" value="1"/>
</dbReference>
<accession>A0ABU4S018</accession>
<dbReference type="EC" id="2.7.1.-" evidence="2"/>
<feature type="domain" description="Aminoglycoside phosphotransferase" evidence="1">
    <location>
        <begin position="34"/>
        <end position="202"/>
    </location>
</feature>
<evidence type="ECO:0000313" key="2">
    <source>
        <dbReference type="EMBL" id="MDX6850468.1"/>
    </source>
</evidence>
<evidence type="ECO:0000313" key="3">
    <source>
        <dbReference type="Proteomes" id="UP001273505"/>
    </source>
</evidence>